<feature type="transmembrane region" description="Helical" evidence="6">
    <location>
        <begin position="257"/>
        <end position="275"/>
    </location>
</feature>
<dbReference type="PANTHER" id="PTHR30238">
    <property type="entry name" value="MEMBRANE BOUND PREDICTED REDOX MODULATOR"/>
    <property type="match status" value="1"/>
</dbReference>
<reference evidence="7 8" key="1">
    <citation type="journal article" date="2015" name="Genome Announc.">
        <title>Expanding the biotechnology potential of lactobacilli through comparative genomics of 213 strains and associated genera.</title>
        <authorList>
            <person name="Sun Z."/>
            <person name="Harris H.M."/>
            <person name="McCann A."/>
            <person name="Guo C."/>
            <person name="Argimon S."/>
            <person name="Zhang W."/>
            <person name="Yang X."/>
            <person name="Jeffery I.B."/>
            <person name="Cooney J.C."/>
            <person name="Kagawa T.F."/>
            <person name="Liu W."/>
            <person name="Song Y."/>
            <person name="Salvetti E."/>
            <person name="Wrobel A."/>
            <person name="Rasinkangas P."/>
            <person name="Parkhill J."/>
            <person name="Rea M.C."/>
            <person name="O'Sullivan O."/>
            <person name="Ritari J."/>
            <person name="Douillard F.P."/>
            <person name="Paul Ross R."/>
            <person name="Yang R."/>
            <person name="Briner A.E."/>
            <person name="Felis G.E."/>
            <person name="de Vos W.M."/>
            <person name="Barrangou R."/>
            <person name="Klaenhammer T.R."/>
            <person name="Caufield P.W."/>
            <person name="Cui Y."/>
            <person name="Zhang H."/>
            <person name="O'Toole P.W."/>
        </authorList>
    </citation>
    <scope>NUCLEOTIDE SEQUENCE [LARGE SCALE GENOMIC DNA]</scope>
    <source>
        <strain evidence="7 8">DSM 20014</strain>
    </source>
</reference>
<feature type="transmembrane region" description="Helical" evidence="6">
    <location>
        <begin position="83"/>
        <end position="100"/>
    </location>
</feature>
<gene>
    <name evidence="7" type="ORF">IV67_GL000932</name>
</gene>
<keyword evidence="5 6" id="KW-0472">Membrane</keyword>
<feature type="transmembrane region" description="Helical" evidence="6">
    <location>
        <begin position="42"/>
        <end position="63"/>
    </location>
</feature>
<dbReference type="InterPro" id="IPR022369">
    <property type="entry name" value="Integral_membrane_TerC_rswitch"/>
</dbReference>
<dbReference type="STRING" id="1620.IV67_GL000932"/>
<feature type="transmembrane region" description="Helical" evidence="6">
    <location>
        <begin position="12"/>
        <end position="30"/>
    </location>
</feature>
<proteinExistence type="inferred from homology"/>
<dbReference type="GO" id="GO:0016020">
    <property type="term" value="C:membrane"/>
    <property type="evidence" value="ECO:0007669"/>
    <property type="project" value="UniProtKB-SubCell"/>
</dbReference>
<keyword evidence="4 6" id="KW-1133">Transmembrane helix</keyword>
<accession>A0A0R2JG80</accession>
<feature type="transmembrane region" description="Helical" evidence="6">
    <location>
        <begin position="107"/>
        <end position="129"/>
    </location>
</feature>
<evidence type="ECO:0000313" key="8">
    <source>
        <dbReference type="Proteomes" id="UP000051673"/>
    </source>
</evidence>
<protein>
    <submittedName>
        <fullName evidence="7">Integral membrane protein terc</fullName>
    </submittedName>
</protein>
<evidence type="ECO:0000256" key="4">
    <source>
        <dbReference type="ARBA" id="ARBA00022989"/>
    </source>
</evidence>
<dbReference type="Pfam" id="PF03741">
    <property type="entry name" value="TerC"/>
    <property type="match status" value="1"/>
</dbReference>
<dbReference type="AlphaFoldDB" id="A0A0R2JG80"/>
<comment type="caution">
    <text evidence="7">The sequence shown here is derived from an EMBL/GenBank/DDBJ whole genome shotgun (WGS) entry which is preliminary data.</text>
</comment>
<evidence type="ECO:0000256" key="2">
    <source>
        <dbReference type="ARBA" id="ARBA00007511"/>
    </source>
</evidence>
<dbReference type="NCBIfam" id="TIGR03718">
    <property type="entry name" value="R_switched_Alx"/>
    <property type="match status" value="1"/>
</dbReference>
<evidence type="ECO:0000256" key="5">
    <source>
        <dbReference type="ARBA" id="ARBA00023136"/>
    </source>
</evidence>
<dbReference type="PATRIC" id="fig|1620.3.peg.948"/>
<sequence>MSFKLEVSIGYWIGFFVFVMIMLALDLGVFHKDNEEPSVKSSLLWSAFWIALAFIFAGGVWYFGGRAHAVDFITAYLLEKSLSIDNLFIFILVFSYFKIAPKYQHRILFWGVFGALVMRVIFIFGGAALLHQFEWLMYLFGAFLVYTGVKMLFEKEEDNDLNDSAIIKLFRKVLPLKEDVEEPHFVVRENGKRYATQFLLALLFIEASDLLFAVDSIPAVLAVTQDTFIVVTSNIFAIMGLRSLYFALASILPMFRYIKYALAGILAFIGAKMIINEGSKMLGGSFEISNMVSLSVIVGLLTISIVASVIVSRREQKQI</sequence>
<evidence type="ECO:0000256" key="1">
    <source>
        <dbReference type="ARBA" id="ARBA00004141"/>
    </source>
</evidence>
<evidence type="ECO:0000313" key="7">
    <source>
        <dbReference type="EMBL" id="KRN76355.1"/>
    </source>
</evidence>
<dbReference type="InterPro" id="IPR005496">
    <property type="entry name" value="Integral_membrane_TerC"/>
</dbReference>
<keyword evidence="3 6" id="KW-0812">Transmembrane</keyword>
<comment type="subcellular location">
    <subcellularLocation>
        <location evidence="1">Membrane</location>
        <topology evidence="1">Multi-pass membrane protein</topology>
    </subcellularLocation>
</comment>
<feature type="transmembrane region" description="Helical" evidence="6">
    <location>
        <begin position="135"/>
        <end position="153"/>
    </location>
</feature>
<feature type="transmembrane region" description="Helical" evidence="6">
    <location>
        <begin position="291"/>
        <end position="311"/>
    </location>
</feature>
<evidence type="ECO:0000256" key="3">
    <source>
        <dbReference type="ARBA" id="ARBA00022692"/>
    </source>
</evidence>
<name>A0A0R2JG80_9LACO</name>
<dbReference type="PANTHER" id="PTHR30238:SF0">
    <property type="entry name" value="THYLAKOID MEMBRANE PROTEIN TERC, CHLOROPLASTIC"/>
    <property type="match status" value="1"/>
</dbReference>
<feature type="transmembrane region" description="Helical" evidence="6">
    <location>
        <begin position="227"/>
        <end position="245"/>
    </location>
</feature>
<dbReference type="EMBL" id="JQCD01000030">
    <property type="protein sequence ID" value="KRN76355.1"/>
    <property type="molecule type" value="Genomic_DNA"/>
</dbReference>
<feature type="transmembrane region" description="Helical" evidence="6">
    <location>
        <begin position="198"/>
        <end position="221"/>
    </location>
</feature>
<keyword evidence="8" id="KW-1185">Reference proteome</keyword>
<organism evidence="7 8">
    <name type="scientific">Weissella minor</name>
    <dbReference type="NCBI Taxonomy" id="1620"/>
    <lineage>
        <taxon>Bacteria</taxon>
        <taxon>Bacillati</taxon>
        <taxon>Bacillota</taxon>
        <taxon>Bacilli</taxon>
        <taxon>Lactobacillales</taxon>
        <taxon>Lactobacillaceae</taxon>
        <taxon>Weissella</taxon>
    </lineage>
</organism>
<evidence type="ECO:0000256" key="6">
    <source>
        <dbReference type="SAM" id="Phobius"/>
    </source>
</evidence>
<dbReference type="Proteomes" id="UP000051673">
    <property type="component" value="Unassembled WGS sequence"/>
</dbReference>
<comment type="similarity">
    <text evidence="2">Belongs to the TerC family.</text>
</comment>